<reference evidence="3" key="1">
    <citation type="journal article" date="2019" name="Int. J. Syst. Evol. Microbiol.">
        <title>The Global Catalogue of Microorganisms (GCM) 10K type strain sequencing project: providing services to taxonomists for standard genome sequencing and annotation.</title>
        <authorList>
            <consortium name="The Broad Institute Genomics Platform"/>
            <consortium name="The Broad Institute Genome Sequencing Center for Infectious Disease"/>
            <person name="Wu L."/>
            <person name="Ma J."/>
        </authorList>
    </citation>
    <scope>NUCLEOTIDE SEQUENCE [LARGE SCALE GENOMIC DNA]</scope>
    <source>
        <strain evidence="3">JCM 16544</strain>
    </source>
</reference>
<accession>A0ABP6ZZB9</accession>
<dbReference type="Gene3D" id="3.90.950.20">
    <property type="entry name" value="CinA-like"/>
    <property type="match status" value="1"/>
</dbReference>
<dbReference type="SUPFAM" id="SSF142433">
    <property type="entry name" value="CinA-like"/>
    <property type="match status" value="1"/>
</dbReference>
<dbReference type="InterPro" id="IPR008136">
    <property type="entry name" value="CinA_C"/>
</dbReference>
<keyword evidence="3" id="KW-1185">Reference proteome</keyword>
<gene>
    <name evidence="2" type="ORF">GCM10022200_00570</name>
</gene>
<evidence type="ECO:0000259" key="1">
    <source>
        <dbReference type="Pfam" id="PF02464"/>
    </source>
</evidence>
<dbReference type="Proteomes" id="UP001501697">
    <property type="component" value="Unassembled WGS sequence"/>
</dbReference>
<organism evidence="2 3">
    <name type="scientific">Microbacterium awajiense</name>
    <dbReference type="NCBI Taxonomy" id="415214"/>
    <lineage>
        <taxon>Bacteria</taxon>
        <taxon>Bacillati</taxon>
        <taxon>Actinomycetota</taxon>
        <taxon>Actinomycetes</taxon>
        <taxon>Micrococcales</taxon>
        <taxon>Microbacteriaceae</taxon>
        <taxon>Microbacterium</taxon>
    </lineage>
</organism>
<name>A0ABP6ZZB9_9MICO</name>
<dbReference type="RefSeq" id="WP_344735818.1">
    <property type="nucleotide sequence ID" value="NZ_BAAAYU010000001.1"/>
</dbReference>
<sequence length="156" mass="15367">MTDAAALLAALAGRGWTIGTAESLTGGGLVAALVDVPGASAVVRGGVVAYATDVKAGVLGVDQDLLERAGPVAPDVARWMAEGARTVLGVDVAIATTGVAGPDPQGGAEVGTVFVAVAVPTGVTVEPLKLSGSRQEIRSETTRRAIALCARVIAAP</sequence>
<evidence type="ECO:0000313" key="3">
    <source>
        <dbReference type="Proteomes" id="UP001501697"/>
    </source>
</evidence>
<dbReference type="NCBIfam" id="TIGR00199">
    <property type="entry name" value="PncC_domain"/>
    <property type="match status" value="1"/>
</dbReference>
<dbReference type="EMBL" id="BAAAYU010000001">
    <property type="protein sequence ID" value="GAA3622331.1"/>
    <property type="molecule type" value="Genomic_DNA"/>
</dbReference>
<dbReference type="InterPro" id="IPR036653">
    <property type="entry name" value="CinA-like_C"/>
</dbReference>
<dbReference type="Pfam" id="PF02464">
    <property type="entry name" value="CinA"/>
    <property type="match status" value="1"/>
</dbReference>
<feature type="domain" description="CinA C-terminal" evidence="1">
    <location>
        <begin position="5"/>
        <end position="151"/>
    </location>
</feature>
<protein>
    <submittedName>
        <fullName evidence="2">CinA family protein</fullName>
    </submittedName>
</protein>
<comment type="caution">
    <text evidence="2">The sequence shown here is derived from an EMBL/GenBank/DDBJ whole genome shotgun (WGS) entry which is preliminary data.</text>
</comment>
<proteinExistence type="predicted"/>
<evidence type="ECO:0000313" key="2">
    <source>
        <dbReference type="EMBL" id="GAA3622331.1"/>
    </source>
</evidence>